<accession>A0A4Q7J675</accession>
<proteinExistence type="predicted"/>
<feature type="compositionally biased region" description="Pro residues" evidence="1">
    <location>
        <begin position="46"/>
        <end position="66"/>
    </location>
</feature>
<keyword evidence="3" id="KW-1185">Reference proteome</keyword>
<dbReference type="PANTHER" id="PTHR36221:SF1">
    <property type="entry name" value="DUF742 DOMAIN-CONTAINING PROTEIN"/>
    <property type="match status" value="1"/>
</dbReference>
<evidence type="ECO:0000313" key="3">
    <source>
        <dbReference type="Proteomes" id="UP000292003"/>
    </source>
</evidence>
<dbReference type="AlphaFoldDB" id="A0A4Q7J675"/>
<dbReference type="EMBL" id="SFCC01000011">
    <property type="protein sequence ID" value="RZQ61803.1"/>
    <property type="molecule type" value="Genomic_DNA"/>
</dbReference>
<dbReference type="InterPro" id="IPR007995">
    <property type="entry name" value="DUF742"/>
</dbReference>
<gene>
    <name evidence="2" type="ORF">EWH70_22925</name>
</gene>
<feature type="region of interest" description="Disordered" evidence="1">
    <location>
        <begin position="39"/>
        <end position="105"/>
    </location>
</feature>
<dbReference type="PANTHER" id="PTHR36221">
    <property type="entry name" value="DUF742 DOMAIN-CONTAINING PROTEIN"/>
    <property type="match status" value="1"/>
</dbReference>
<dbReference type="OrthoDB" id="4244884at2"/>
<dbReference type="RefSeq" id="WP_130477535.1">
    <property type="nucleotide sequence ID" value="NZ_SFCC01000011.1"/>
</dbReference>
<protein>
    <submittedName>
        <fullName evidence="2">DUF742 domain-containing protein</fullName>
    </submittedName>
</protein>
<comment type="caution">
    <text evidence="2">The sequence shown here is derived from an EMBL/GenBank/DDBJ whole genome shotgun (WGS) entry which is preliminary data.</text>
</comment>
<dbReference type="Pfam" id="PF05331">
    <property type="entry name" value="DUF742"/>
    <property type="match status" value="1"/>
</dbReference>
<evidence type="ECO:0000256" key="1">
    <source>
        <dbReference type="SAM" id="MobiDB-lite"/>
    </source>
</evidence>
<organism evidence="2 3">
    <name type="scientific">Amycolatopsis suaedae</name>
    <dbReference type="NCBI Taxonomy" id="2510978"/>
    <lineage>
        <taxon>Bacteria</taxon>
        <taxon>Bacillati</taxon>
        <taxon>Actinomycetota</taxon>
        <taxon>Actinomycetes</taxon>
        <taxon>Pseudonocardiales</taxon>
        <taxon>Pseudonocardiaceae</taxon>
        <taxon>Amycolatopsis</taxon>
    </lineage>
</organism>
<reference evidence="2 3" key="1">
    <citation type="submission" date="2019-02" db="EMBL/GenBank/DDBJ databases">
        <title>Draft genome sequence of Amycolatopsis sp. 8-3EHSu isolated from roots of Suaeda maritima.</title>
        <authorList>
            <person name="Duangmal K."/>
            <person name="Chantavorakit T."/>
        </authorList>
    </citation>
    <scope>NUCLEOTIDE SEQUENCE [LARGE SCALE GENOMIC DNA]</scope>
    <source>
        <strain evidence="2 3">8-3EHSu</strain>
    </source>
</reference>
<name>A0A4Q7J675_9PSEU</name>
<evidence type="ECO:0000313" key="2">
    <source>
        <dbReference type="EMBL" id="RZQ61803.1"/>
    </source>
</evidence>
<dbReference type="Proteomes" id="UP000292003">
    <property type="component" value="Unassembled WGS sequence"/>
</dbReference>
<sequence>MIRIPRNDDQEPGAEWSALHSATEREGLDDPSRFDIARFLPRRNPRPSPAPPPPPPQPPPPPPAPEVVPQAIHWPSEPPDETPVPMPAAVRSAGIPAPARQVGRASTRTLVRPYTRTGGRTHSEHNLALEALISTTEQGRRYHGAASVEHRLICDLCVQTRSVAEIAAHLRLPLGVVKVLVGDMADAGLVLVHASSLVLGDRSALEFMDRVLQGLRNL</sequence>